<dbReference type="EMBL" id="LRGB01000389">
    <property type="protein sequence ID" value="KZS19428.1"/>
    <property type="molecule type" value="Genomic_DNA"/>
</dbReference>
<keyword evidence="3" id="KW-1185">Reference proteome</keyword>
<feature type="transmembrane region" description="Helical" evidence="1">
    <location>
        <begin position="74"/>
        <end position="101"/>
    </location>
</feature>
<protein>
    <submittedName>
        <fullName evidence="2">Netrin receptor UNC5C-like protein</fullName>
    </submittedName>
</protein>
<organism evidence="2 3">
    <name type="scientific">Daphnia magna</name>
    <dbReference type="NCBI Taxonomy" id="35525"/>
    <lineage>
        <taxon>Eukaryota</taxon>
        <taxon>Metazoa</taxon>
        <taxon>Ecdysozoa</taxon>
        <taxon>Arthropoda</taxon>
        <taxon>Crustacea</taxon>
        <taxon>Branchiopoda</taxon>
        <taxon>Diplostraca</taxon>
        <taxon>Cladocera</taxon>
        <taxon>Anomopoda</taxon>
        <taxon>Daphniidae</taxon>
        <taxon>Daphnia</taxon>
    </lineage>
</organism>
<keyword evidence="1" id="KW-0472">Membrane</keyword>
<dbReference type="Proteomes" id="UP000076858">
    <property type="component" value="Unassembled WGS sequence"/>
</dbReference>
<evidence type="ECO:0000313" key="2">
    <source>
        <dbReference type="EMBL" id="KZS19428.1"/>
    </source>
</evidence>
<evidence type="ECO:0000256" key="1">
    <source>
        <dbReference type="SAM" id="Phobius"/>
    </source>
</evidence>
<keyword evidence="1" id="KW-0812">Transmembrane</keyword>
<proteinExistence type="predicted"/>
<gene>
    <name evidence="2" type="ORF">APZ42_014353</name>
</gene>
<keyword evidence="1" id="KW-1133">Transmembrane helix</keyword>
<evidence type="ECO:0000313" key="3">
    <source>
        <dbReference type="Proteomes" id="UP000076858"/>
    </source>
</evidence>
<comment type="caution">
    <text evidence="2">The sequence shown here is derived from an EMBL/GenBank/DDBJ whole genome shotgun (WGS) entry which is preliminary data.</text>
</comment>
<sequence>MLSNPDSSTERKVKDISFPWHKKGKPLLFHSPSASLEIDATPFHSLLLFRHLIWAVIYFVNELKPTKAALDTDVALYIGLSVAVAIIVVFAVVGIVMLRILRRKNGGHSPMFPVGTSAFPFTNRILPPSDVESHPVDTRKWTVIVVNTLE</sequence>
<dbReference type="AlphaFoldDB" id="A0A162Q7L5"/>
<name>A0A162Q7L5_9CRUS</name>
<accession>A0A162Q7L5</accession>
<reference evidence="2 3" key="1">
    <citation type="submission" date="2016-03" db="EMBL/GenBank/DDBJ databases">
        <title>EvidentialGene: Evidence-directed Construction of Genes on Genomes.</title>
        <authorList>
            <person name="Gilbert D.G."/>
            <person name="Choi J.-H."/>
            <person name="Mockaitis K."/>
            <person name="Colbourne J."/>
            <person name="Pfrender M."/>
        </authorList>
    </citation>
    <scope>NUCLEOTIDE SEQUENCE [LARGE SCALE GENOMIC DNA]</scope>
    <source>
        <strain evidence="2 3">Xinb3</strain>
        <tissue evidence="2">Complete organism</tissue>
    </source>
</reference>
<keyword evidence="2" id="KW-0675">Receptor</keyword>